<evidence type="ECO:0000256" key="10">
    <source>
        <dbReference type="PIRNR" id="PIRNR000804"/>
    </source>
</evidence>
<evidence type="ECO:0000259" key="13">
    <source>
        <dbReference type="Pfam" id="PF02768"/>
    </source>
</evidence>
<dbReference type="RefSeq" id="WP_075472244.1">
    <property type="nucleotide sequence ID" value="NZ_CP135003.1"/>
</dbReference>
<dbReference type="InterPro" id="IPR022635">
    <property type="entry name" value="DNA_polIII_beta_C"/>
</dbReference>
<feature type="domain" description="DNA polymerase III beta sliding clamp C-terminal" evidence="13">
    <location>
        <begin position="256"/>
        <end position="366"/>
    </location>
</feature>
<keyword evidence="4 10" id="KW-0963">Cytoplasm</keyword>
<dbReference type="PANTHER" id="PTHR30478:SF0">
    <property type="entry name" value="BETA SLIDING CLAMP"/>
    <property type="match status" value="1"/>
</dbReference>
<dbReference type="GO" id="GO:0008408">
    <property type="term" value="F:3'-5' exonuclease activity"/>
    <property type="evidence" value="ECO:0007669"/>
    <property type="project" value="InterPro"/>
</dbReference>
<dbReference type="AlphaFoldDB" id="A0A160SX10"/>
<dbReference type="Pfam" id="PF02767">
    <property type="entry name" value="DNA_pol3_beta_2"/>
    <property type="match status" value="1"/>
</dbReference>
<evidence type="ECO:0000256" key="6">
    <source>
        <dbReference type="ARBA" id="ARBA00022695"/>
    </source>
</evidence>
<evidence type="ECO:0000256" key="8">
    <source>
        <dbReference type="ARBA" id="ARBA00022932"/>
    </source>
</evidence>
<dbReference type="STRING" id="98804.BTSPAZIEG_0003"/>
<dbReference type="Gene3D" id="3.70.10.10">
    <property type="match status" value="1"/>
</dbReference>
<dbReference type="EMBL" id="LN890285">
    <property type="protein sequence ID" value="CUR52995.1"/>
    <property type="molecule type" value="Genomic_DNA"/>
</dbReference>
<accession>A0A160SX10</accession>
<dbReference type="InterPro" id="IPR001001">
    <property type="entry name" value="DNA_polIII_beta"/>
</dbReference>
<dbReference type="Gene3D" id="3.10.150.10">
    <property type="entry name" value="DNA Polymerase III, subunit A, domain 2"/>
    <property type="match status" value="1"/>
</dbReference>
<dbReference type="Pfam" id="PF00712">
    <property type="entry name" value="DNA_pol3_beta"/>
    <property type="match status" value="1"/>
</dbReference>
<dbReference type="NCBIfam" id="TIGR00663">
    <property type="entry name" value="dnan"/>
    <property type="match status" value="1"/>
</dbReference>
<evidence type="ECO:0000313" key="15">
    <source>
        <dbReference type="Proteomes" id="UP000243633"/>
    </source>
</evidence>
<dbReference type="Proteomes" id="UP000243633">
    <property type="component" value="Chromosome 1"/>
</dbReference>
<comment type="function">
    <text evidence="10">Confers DNA tethering and processivity to DNA polymerases and other proteins. Acts as a clamp, forming a ring around DNA (a reaction catalyzed by the clamp-loading complex) which diffuses in an ATP-independent manner freely and bidirectionally along dsDNA. Initially characterized for its ability to contact the catalytic subunit of DNA polymerase III (Pol III), a complex, multichain enzyme responsible for most of the replicative synthesis in bacteria; Pol III exhibits 3'-5' exonuclease proofreading activity. The beta chain is required for initiation of replication as well as for processivity of DNA replication.</text>
</comment>
<keyword evidence="6 10" id="KW-0548">Nucleotidyltransferase</keyword>
<feature type="domain" description="DNA polymerase III beta sliding clamp central" evidence="12">
    <location>
        <begin position="134"/>
        <end position="245"/>
    </location>
</feature>
<keyword evidence="9" id="KW-0238">DNA-binding</keyword>
<evidence type="ECO:0000313" key="14">
    <source>
        <dbReference type="EMBL" id="CUR52995.1"/>
    </source>
</evidence>
<comment type="subcellular location">
    <subcellularLocation>
        <location evidence="1 10">Cytoplasm</location>
    </subcellularLocation>
</comment>
<feature type="domain" description="DNA polymerase III beta sliding clamp N-terminal" evidence="11">
    <location>
        <begin position="1"/>
        <end position="120"/>
    </location>
</feature>
<reference evidence="15" key="1">
    <citation type="submission" date="2015-10" db="EMBL/GenBank/DDBJ databases">
        <authorList>
            <person name="Manzano-Marin A."/>
            <person name="Manzano-Marin A."/>
        </authorList>
    </citation>
    <scope>NUCLEOTIDE SEQUENCE [LARGE SCALE GENOMIC DNA]</scope>
    <source>
        <strain evidence="15">BTs</strain>
    </source>
</reference>
<proteinExistence type="inferred from homology"/>
<dbReference type="PANTHER" id="PTHR30478">
    <property type="entry name" value="DNA POLYMERASE III SUBUNIT BETA"/>
    <property type="match status" value="1"/>
</dbReference>
<dbReference type="InterPro" id="IPR022637">
    <property type="entry name" value="DNA_polIII_beta_cen"/>
</dbReference>
<keyword evidence="8 10" id="KW-0239">DNA-directed DNA polymerase</keyword>
<dbReference type="InterPro" id="IPR022634">
    <property type="entry name" value="DNA_polIII_beta_N"/>
</dbReference>
<gene>
    <name evidence="14" type="primary">dnaN</name>
    <name evidence="14" type="ORF">BTSPAZIEG_0003</name>
</gene>
<evidence type="ECO:0000259" key="12">
    <source>
        <dbReference type="Pfam" id="PF02767"/>
    </source>
</evidence>
<protein>
    <recommendedName>
        <fullName evidence="3 10">Beta sliding clamp</fullName>
    </recommendedName>
</protein>
<evidence type="ECO:0000256" key="7">
    <source>
        <dbReference type="ARBA" id="ARBA00022705"/>
    </source>
</evidence>
<evidence type="ECO:0000256" key="9">
    <source>
        <dbReference type="ARBA" id="ARBA00023125"/>
    </source>
</evidence>
<dbReference type="OrthoDB" id="8421503at2"/>
<dbReference type="PIRSF" id="PIRSF000804">
    <property type="entry name" value="DNA_pol_III_b"/>
    <property type="match status" value="1"/>
</dbReference>
<evidence type="ECO:0000256" key="1">
    <source>
        <dbReference type="ARBA" id="ARBA00004496"/>
    </source>
</evidence>
<dbReference type="CDD" id="cd00140">
    <property type="entry name" value="beta_clamp"/>
    <property type="match status" value="1"/>
</dbReference>
<keyword evidence="15" id="KW-1185">Reference proteome</keyword>
<keyword evidence="7 10" id="KW-0235">DNA replication</keyword>
<dbReference type="GO" id="GO:0005737">
    <property type="term" value="C:cytoplasm"/>
    <property type="evidence" value="ECO:0007669"/>
    <property type="project" value="UniProtKB-SubCell"/>
</dbReference>
<dbReference type="PATRIC" id="fig|98804.3.peg.3"/>
<dbReference type="Pfam" id="PF02768">
    <property type="entry name" value="DNA_pol3_beta_3"/>
    <property type="match status" value="1"/>
</dbReference>
<evidence type="ECO:0000256" key="4">
    <source>
        <dbReference type="ARBA" id="ARBA00022490"/>
    </source>
</evidence>
<dbReference type="GO" id="GO:0009360">
    <property type="term" value="C:DNA polymerase III complex"/>
    <property type="evidence" value="ECO:0007669"/>
    <property type="project" value="InterPro"/>
</dbReference>
<dbReference type="GO" id="GO:0006271">
    <property type="term" value="P:DNA strand elongation involved in DNA replication"/>
    <property type="evidence" value="ECO:0007669"/>
    <property type="project" value="TreeGrafter"/>
</dbReference>
<sequence length="368" mass="42662">MQFTIKKEIFFNAFKKISNILTKNPIYPILENVLLEINEKGLQLFCSNLDLEISILIPKKELQIQKIGKITIAGKKLLNICRNIPSQTILKFQIIDNVAYIKILKSNFRMVTLPAKNFPKFNHSQKKIIFFLFQEQLKNIISMTQVAIANQDVRNYLNGMLIEIKNNTLYSVATDGHRMALYKTHLDKKIPNFRIILHKKCIIELMHLLHDTQTIVQLTISHYEITFKTNKIKLTSKLLEGDFPNYTNILLTPPYTEISISSSILKESLLRASILSNTLFKGVTLNFFQKKLIITTNNQNDEQSEDILKISKISEKFEFSLNVFYLLDAINALQTKNINFLFKNPITSIQIHSKEKLEICFIIMPLHL</sequence>
<dbReference type="SUPFAM" id="SSF55979">
    <property type="entry name" value="DNA clamp"/>
    <property type="match status" value="3"/>
</dbReference>
<evidence type="ECO:0000259" key="11">
    <source>
        <dbReference type="Pfam" id="PF00712"/>
    </source>
</evidence>
<dbReference type="SMART" id="SM00480">
    <property type="entry name" value="POL3Bc"/>
    <property type="match status" value="1"/>
</dbReference>
<organism evidence="14 15">
    <name type="scientific">Buchnera aphidicola subsp. Tuberolachnus salignus</name>
    <dbReference type="NCBI Taxonomy" id="98804"/>
    <lineage>
        <taxon>Bacteria</taxon>
        <taxon>Pseudomonadati</taxon>
        <taxon>Pseudomonadota</taxon>
        <taxon>Gammaproteobacteria</taxon>
        <taxon>Enterobacterales</taxon>
        <taxon>Erwiniaceae</taxon>
        <taxon>Buchnera</taxon>
    </lineage>
</organism>
<dbReference type="GO" id="GO:0003887">
    <property type="term" value="F:DNA-directed DNA polymerase activity"/>
    <property type="evidence" value="ECO:0007669"/>
    <property type="project" value="UniProtKB-UniRule"/>
</dbReference>
<evidence type="ECO:0000256" key="2">
    <source>
        <dbReference type="ARBA" id="ARBA00010752"/>
    </source>
</evidence>
<comment type="subunit">
    <text evidence="10">Forms a ring-shaped head-to-tail homodimer around DNA.</text>
</comment>
<keyword evidence="5 10" id="KW-0808">Transferase</keyword>
<name>A0A160SX10_BUCTT</name>
<dbReference type="InterPro" id="IPR046938">
    <property type="entry name" value="DNA_clamp_sf"/>
</dbReference>
<evidence type="ECO:0000256" key="5">
    <source>
        <dbReference type="ARBA" id="ARBA00022679"/>
    </source>
</evidence>
<evidence type="ECO:0000256" key="3">
    <source>
        <dbReference type="ARBA" id="ARBA00021035"/>
    </source>
</evidence>
<dbReference type="GO" id="GO:0003677">
    <property type="term" value="F:DNA binding"/>
    <property type="evidence" value="ECO:0007669"/>
    <property type="project" value="UniProtKB-UniRule"/>
</dbReference>
<comment type="similarity">
    <text evidence="2 10">Belongs to the beta sliding clamp family.</text>
</comment>